<name>A0ABX8XH80_9ACTN</name>
<evidence type="ECO:0000256" key="8">
    <source>
        <dbReference type="SAM" id="MobiDB-lite"/>
    </source>
</evidence>
<feature type="transmembrane region" description="Helical" evidence="9">
    <location>
        <begin position="382"/>
        <end position="404"/>
    </location>
</feature>
<keyword evidence="9" id="KW-1133">Transmembrane helix</keyword>
<evidence type="ECO:0000313" key="11">
    <source>
        <dbReference type="EMBL" id="QYX75301.1"/>
    </source>
</evidence>
<sequence>MNEDDRGPARRVVDGRFELETRLGGGGMGTVWRARDLVLHRLVAVKEVRPPDRDLSEYDPEGARTLRERVLREARALARIDHPNVVTIHHIVDGGDGTYPWIVMELVSGGSLADRLAEGPMPPAEAARLGRQVLGALTAAHDAGIQHRDVKPANVLLRPDGRPVLTDFGIAAIRETSGLTATGSVIGTPDFMAPERISGHEGGSASDLWSLAMMLYAAVEGHHPLRRGSTLATLAAVLNDDVAPPVRAGALGDVLMSVLVRDPSARPSAAELDLRLAEVESGPTTAAVWDEPTSYPLNPPTPATGVGPGAPGTTRVTAAGFGPPPFQSPPFQSPPSQSTPVQPPPVHAPPGHPPLVQSLPGAGPYQPTTAPVKDVRRRGPRLAVPLSVSGVSLAGVLVLLWWLLPLDDARDTNATVPPATSTSASSSKSKSTASPTGDASPSDDPATQQPQDAETGDMLTPDGIRTAIKAFEEETGRDRYGDFSVYPDYVSAQLMVEGSDTKYDTYSYRPGQGVEKGIIKGTLAGGEQPVSLDDFDWDKVPALLKQAEKKLNVPDPENRYLLVRQPNDIFDTPAGMAVYLSDEYNQSGYLEADTKGKVTRVYPAAD</sequence>
<gene>
    <name evidence="11" type="ORF">K1J60_01130</name>
</gene>
<evidence type="ECO:0000256" key="7">
    <source>
        <dbReference type="PROSITE-ProRule" id="PRU10141"/>
    </source>
</evidence>
<keyword evidence="9" id="KW-0472">Membrane</keyword>
<evidence type="ECO:0000256" key="5">
    <source>
        <dbReference type="ARBA" id="ARBA00022777"/>
    </source>
</evidence>
<dbReference type="InterPro" id="IPR000719">
    <property type="entry name" value="Prot_kinase_dom"/>
</dbReference>
<keyword evidence="5 11" id="KW-0418">Kinase</keyword>
<evidence type="ECO:0000313" key="12">
    <source>
        <dbReference type="Proteomes" id="UP000827138"/>
    </source>
</evidence>
<dbReference type="PROSITE" id="PS50011">
    <property type="entry name" value="PROTEIN_KINASE_DOM"/>
    <property type="match status" value="1"/>
</dbReference>
<organism evidence="11 12">
    <name type="scientific">Streptomyces akebiae</name>
    <dbReference type="NCBI Taxonomy" id="2865673"/>
    <lineage>
        <taxon>Bacteria</taxon>
        <taxon>Bacillati</taxon>
        <taxon>Actinomycetota</taxon>
        <taxon>Actinomycetes</taxon>
        <taxon>Kitasatosporales</taxon>
        <taxon>Streptomycetaceae</taxon>
        <taxon>Streptomyces</taxon>
    </lineage>
</organism>
<feature type="compositionally biased region" description="Low complexity" evidence="8">
    <location>
        <begin position="417"/>
        <end position="436"/>
    </location>
</feature>
<feature type="compositionally biased region" description="Low complexity" evidence="8">
    <location>
        <begin position="311"/>
        <end position="320"/>
    </location>
</feature>
<protein>
    <recommendedName>
        <fullName evidence="1">non-specific serine/threonine protein kinase</fullName>
        <ecNumber evidence="1">2.7.11.1</ecNumber>
    </recommendedName>
</protein>
<evidence type="ECO:0000256" key="6">
    <source>
        <dbReference type="ARBA" id="ARBA00022840"/>
    </source>
</evidence>
<reference evidence="11 12" key="1">
    <citation type="submission" date="2021-08" db="EMBL/GenBank/DDBJ databases">
        <authorList>
            <person name="Ping M."/>
        </authorList>
    </citation>
    <scope>NUCLEOTIDE SEQUENCE [LARGE SCALE GENOMIC DNA]</scope>
    <source>
        <strain evidence="11 12">MG28</strain>
    </source>
</reference>
<evidence type="ECO:0000259" key="10">
    <source>
        <dbReference type="PROSITE" id="PS50011"/>
    </source>
</evidence>
<keyword evidence="12" id="KW-1185">Reference proteome</keyword>
<dbReference type="RefSeq" id="WP_220644473.1">
    <property type="nucleotide sequence ID" value="NZ_CP080647.1"/>
</dbReference>
<dbReference type="PANTHER" id="PTHR43289:SF6">
    <property type="entry name" value="SERINE_THREONINE-PROTEIN KINASE NEKL-3"/>
    <property type="match status" value="1"/>
</dbReference>
<dbReference type="CDD" id="cd14014">
    <property type="entry name" value="STKc_PknB_like"/>
    <property type="match status" value="1"/>
</dbReference>
<evidence type="ECO:0000256" key="4">
    <source>
        <dbReference type="ARBA" id="ARBA00022741"/>
    </source>
</evidence>
<feature type="compositionally biased region" description="Pro residues" evidence="8">
    <location>
        <begin position="341"/>
        <end position="353"/>
    </location>
</feature>
<evidence type="ECO:0000256" key="1">
    <source>
        <dbReference type="ARBA" id="ARBA00012513"/>
    </source>
</evidence>
<dbReference type="EMBL" id="CP080647">
    <property type="protein sequence ID" value="QYX75301.1"/>
    <property type="molecule type" value="Genomic_DNA"/>
</dbReference>
<dbReference type="Pfam" id="PF00069">
    <property type="entry name" value="Pkinase"/>
    <property type="match status" value="1"/>
</dbReference>
<keyword evidence="9" id="KW-0812">Transmembrane</keyword>
<dbReference type="InterPro" id="IPR017441">
    <property type="entry name" value="Protein_kinase_ATP_BS"/>
</dbReference>
<keyword evidence="6 7" id="KW-0067">ATP-binding</keyword>
<dbReference type="GO" id="GO:0004674">
    <property type="term" value="F:protein serine/threonine kinase activity"/>
    <property type="evidence" value="ECO:0007669"/>
    <property type="project" value="UniProtKB-KW"/>
</dbReference>
<dbReference type="PROSITE" id="PS00108">
    <property type="entry name" value="PROTEIN_KINASE_ST"/>
    <property type="match status" value="1"/>
</dbReference>
<evidence type="ECO:0000256" key="3">
    <source>
        <dbReference type="ARBA" id="ARBA00022679"/>
    </source>
</evidence>
<dbReference type="PROSITE" id="PS00107">
    <property type="entry name" value="PROTEIN_KINASE_ATP"/>
    <property type="match status" value="1"/>
</dbReference>
<dbReference type="InterPro" id="IPR008271">
    <property type="entry name" value="Ser/Thr_kinase_AS"/>
</dbReference>
<dbReference type="Proteomes" id="UP000827138">
    <property type="component" value="Chromosome"/>
</dbReference>
<accession>A0ABX8XH80</accession>
<dbReference type="Gene3D" id="3.30.200.20">
    <property type="entry name" value="Phosphorylase Kinase, domain 1"/>
    <property type="match status" value="1"/>
</dbReference>
<dbReference type="PANTHER" id="PTHR43289">
    <property type="entry name" value="MITOGEN-ACTIVATED PROTEIN KINASE KINASE KINASE 20-RELATED"/>
    <property type="match status" value="1"/>
</dbReference>
<evidence type="ECO:0000256" key="9">
    <source>
        <dbReference type="SAM" id="Phobius"/>
    </source>
</evidence>
<evidence type="ECO:0000256" key="2">
    <source>
        <dbReference type="ARBA" id="ARBA00022527"/>
    </source>
</evidence>
<dbReference type="SMART" id="SM00220">
    <property type="entry name" value="S_TKc"/>
    <property type="match status" value="1"/>
</dbReference>
<feature type="compositionally biased region" description="Pro residues" evidence="8">
    <location>
        <begin position="322"/>
        <end position="333"/>
    </location>
</feature>
<dbReference type="SUPFAM" id="SSF56112">
    <property type="entry name" value="Protein kinase-like (PK-like)"/>
    <property type="match status" value="1"/>
</dbReference>
<proteinExistence type="predicted"/>
<feature type="binding site" evidence="7">
    <location>
        <position position="46"/>
    </location>
    <ligand>
        <name>ATP</name>
        <dbReference type="ChEBI" id="CHEBI:30616"/>
    </ligand>
</feature>
<dbReference type="EC" id="2.7.11.1" evidence="1"/>
<feature type="domain" description="Protein kinase" evidence="10">
    <location>
        <begin position="17"/>
        <end position="279"/>
    </location>
</feature>
<keyword evidence="2 11" id="KW-0723">Serine/threonine-protein kinase</keyword>
<keyword evidence="3" id="KW-0808">Transferase</keyword>
<dbReference type="Gene3D" id="1.10.510.10">
    <property type="entry name" value="Transferase(Phosphotransferase) domain 1"/>
    <property type="match status" value="1"/>
</dbReference>
<feature type="region of interest" description="Disordered" evidence="8">
    <location>
        <begin position="283"/>
        <end position="376"/>
    </location>
</feature>
<keyword evidence="4 7" id="KW-0547">Nucleotide-binding</keyword>
<dbReference type="InterPro" id="IPR011009">
    <property type="entry name" value="Kinase-like_dom_sf"/>
</dbReference>
<feature type="region of interest" description="Disordered" evidence="8">
    <location>
        <begin position="414"/>
        <end position="461"/>
    </location>
</feature>